<evidence type="ECO:0000259" key="20">
    <source>
        <dbReference type="PROSITE" id="PS50011"/>
    </source>
</evidence>
<dbReference type="GO" id="GO:1902533">
    <property type="term" value="P:positive regulation of intracellular signal transduction"/>
    <property type="evidence" value="ECO:0007669"/>
    <property type="project" value="UniProtKB-ARBA"/>
</dbReference>
<feature type="binding site" evidence="16">
    <location>
        <position position="184"/>
    </location>
    <ligand>
        <name>ATP</name>
        <dbReference type="ChEBI" id="CHEBI:30616"/>
    </ligand>
</feature>
<sequence>MPSIRIESKRSIEVVNDDFGFAPVLEYEFPIDWDFEFPREKLTLGKKLGKGAFGKVFMAYADGLLQEGVTSTVAVKMLKDEYSDTEVLDLVCELEIMKIVGKHPNGMNLLGSCAQYGPLYVIMEFAVHGNLKDFLRGHTLKTEDDLHGAKTLTMKQLVAFGLQIAAGMQYLSSLKFIHRDLAARNILVSEGFTMKITNFGLARDVHNQDYYRKKTSGKLPIRWMAPESLEERFFDTKTDVWSFGVLLWEIITFGRTPYGPAFSWEHLLEFLKQGNRLEKPENCPDGLYNIMRECWQFEARERPTFDQLRASIDRLIDNFEESSGYRTLVDSESVV</sequence>
<dbReference type="EMBL" id="DS232893">
    <property type="protein sequence ID" value="EDS26442.1"/>
    <property type="molecule type" value="Genomic_DNA"/>
</dbReference>
<accession>B0XF29</accession>
<evidence type="ECO:0000256" key="18">
    <source>
        <dbReference type="PIRSR" id="PIRSR000615-4"/>
    </source>
</evidence>
<dbReference type="SMART" id="SM00219">
    <property type="entry name" value="TyrKc"/>
    <property type="match status" value="1"/>
</dbReference>
<evidence type="ECO:0000256" key="3">
    <source>
        <dbReference type="ARBA" id="ARBA00022679"/>
    </source>
</evidence>
<keyword evidence="4" id="KW-0812">Transmembrane</keyword>
<dbReference type="PROSITE" id="PS00107">
    <property type="entry name" value="PROTEIN_KINASE_ATP"/>
    <property type="match status" value="1"/>
</dbReference>
<dbReference type="GO" id="GO:0005886">
    <property type="term" value="C:plasma membrane"/>
    <property type="evidence" value="ECO:0007669"/>
    <property type="project" value="TreeGrafter"/>
</dbReference>
<evidence type="ECO:0000256" key="4">
    <source>
        <dbReference type="ARBA" id="ARBA00022692"/>
    </source>
</evidence>
<evidence type="ECO:0000256" key="6">
    <source>
        <dbReference type="ARBA" id="ARBA00022741"/>
    </source>
</evidence>
<dbReference type="EC" id="2.7.10.1" evidence="2"/>
<dbReference type="GO" id="GO:0007169">
    <property type="term" value="P:cell surface receptor protein tyrosine kinase signaling pathway"/>
    <property type="evidence" value="ECO:0007669"/>
    <property type="project" value="TreeGrafter"/>
</dbReference>
<keyword evidence="9" id="KW-1133">Transmembrane helix</keyword>
<reference evidence="22" key="2">
    <citation type="submission" date="2020-05" db="UniProtKB">
        <authorList>
            <consortium name="EnsemblMetazoa"/>
        </authorList>
    </citation>
    <scope>IDENTIFICATION</scope>
    <source>
        <strain evidence="22">JHB</strain>
    </source>
</reference>
<keyword evidence="7" id="KW-0418">Kinase</keyword>
<dbReference type="AlphaFoldDB" id="B0XF29"/>
<dbReference type="PANTHER" id="PTHR24416:SF550">
    <property type="entry name" value="FIBROBLAST GROWTH FACTOR RECEPTOR HOMOLOG 1-RELATED"/>
    <property type="match status" value="1"/>
</dbReference>
<gene>
    <name evidence="22" type="primary">6051895</name>
    <name evidence="21" type="ORF">CpipJ_CPIJ018008</name>
</gene>
<dbReference type="OMA" id="DIVTSCW"/>
<dbReference type="PROSITE" id="PS00109">
    <property type="entry name" value="PROTEIN_KINASE_TYR"/>
    <property type="match status" value="1"/>
</dbReference>
<comment type="subcellular location">
    <subcellularLocation>
        <location evidence="1">Membrane</location>
        <topology evidence="1">Single-pass type I membrane protein</topology>
    </subcellularLocation>
</comment>
<evidence type="ECO:0000256" key="13">
    <source>
        <dbReference type="ARBA" id="ARBA00023180"/>
    </source>
</evidence>
<dbReference type="PROSITE" id="PS50011">
    <property type="entry name" value="PROTEIN_KINASE_DOM"/>
    <property type="match status" value="1"/>
</dbReference>
<dbReference type="STRING" id="7176.B0XF29"/>
<evidence type="ECO:0000256" key="12">
    <source>
        <dbReference type="ARBA" id="ARBA00023170"/>
    </source>
</evidence>
<keyword evidence="11" id="KW-0829">Tyrosine-protein kinase</keyword>
<protein>
    <recommendedName>
        <fullName evidence="2">receptor protein-tyrosine kinase</fullName>
        <ecNumber evidence="2">2.7.10.1</ecNumber>
    </recommendedName>
</protein>
<keyword evidence="8 16" id="KW-0067">ATP-binding</keyword>
<evidence type="ECO:0000256" key="17">
    <source>
        <dbReference type="PIRSR" id="PIRSR000615-3"/>
    </source>
</evidence>
<evidence type="ECO:0000256" key="11">
    <source>
        <dbReference type="ARBA" id="ARBA00023137"/>
    </source>
</evidence>
<keyword evidence="23" id="KW-1185">Reference proteome</keyword>
<dbReference type="PRINTS" id="PR00109">
    <property type="entry name" value="TYRKINASE"/>
</dbReference>
<dbReference type="VEuPathDB" id="VectorBase:CPIJ018008"/>
<evidence type="ECO:0000256" key="9">
    <source>
        <dbReference type="ARBA" id="ARBA00022989"/>
    </source>
</evidence>
<dbReference type="InterPro" id="IPR050122">
    <property type="entry name" value="RTK"/>
</dbReference>
<feature type="binding site" evidence="16 19">
    <location>
        <position position="76"/>
    </location>
    <ligand>
        <name>ATP</name>
        <dbReference type="ChEBI" id="CHEBI:30616"/>
    </ligand>
</feature>
<dbReference type="InterPro" id="IPR017441">
    <property type="entry name" value="Protein_kinase_ATP_BS"/>
</dbReference>
<feature type="binding site" evidence="16">
    <location>
        <begin position="49"/>
        <end position="56"/>
    </location>
    <ligand>
        <name>ATP</name>
        <dbReference type="ChEBI" id="CHEBI:30616"/>
    </ligand>
</feature>
<dbReference type="PIRSF" id="PIRSF000615">
    <property type="entry name" value="TyrPK_CSF1-R"/>
    <property type="match status" value="1"/>
</dbReference>
<keyword evidence="17" id="KW-0479">Metal-binding</keyword>
<dbReference type="OrthoDB" id="7742632at2759"/>
<dbReference type="GO" id="GO:0004714">
    <property type="term" value="F:transmembrane receptor protein tyrosine kinase activity"/>
    <property type="evidence" value="ECO:0007669"/>
    <property type="project" value="UniProtKB-EC"/>
</dbReference>
<evidence type="ECO:0000256" key="19">
    <source>
        <dbReference type="PROSITE-ProRule" id="PRU10141"/>
    </source>
</evidence>
<dbReference type="KEGG" id="cqu:CpipJ_CPIJ018008"/>
<evidence type="ECO:0000256" key="15">
    <source>
        <dbReference type="PIRSR" id="PIRSR000615-1"/>
    </source>
</evidence>
<comment type="catalytic activity">
    <reaction evidence="14">
        <text>L-tyrosyl-[protein] + ATP = O-phospho-L-tyrosyl-[protein] + ADP + H(+)</text>
        <dbReference type="Rhea" id="RHEA:10596"/>
        <dbReference type="Rhea" id="RHEA-COMP:10136"/>
        <dbReference type="Rhea" id="RHEA-COMP:20101"/>
        <dbReference type="ChEBI" id="CHEBI:15378"/>
        <dbReference type="ChEBI" id="CHEBI:30616"/>
        <dbReference type="ChEBI" id="CHEBI:46858"/>
        <dbReference type="ChEBI" id="CHEBI:61978"/>
        <dbReference type="ChEBI" id="CHEBI:456216"/>
        <dbReference type="EC" id="2.7.10.1"/>
    </reaction>
</comment>
<feature type="domain" description="Protein kinase" evidence="20">
    <location>
        <begin position="42"/>
        <end position="316"/>
    </location>
</feature>
<evidence type="ECO:0000256" key="8">
    <source>
        <dbReference type="ARBA" id="ARBA00022840"/>
    </source>
</evidence>
<dbReference type="InterPro" id="IPR001245">
    <property type="entry name" value="Ser-Thr/Tyr_kinase_cat_dom"/>
</dbReference>
<feature type="binding site" evidence="17">
    <location>
        <position position="185"/>
    </location>
    <ligand>
        <name>Mg(2+)</name>
        <dbReference type="ChEBI" id="CHEBI:18420"/>
    </ligand>
</feature>
<dbReference type="HOGENOM" id="CLU_000288_7_40_1"/>
<dbReference type="eggNOG" id="KOG0200">
    <property type="taxonomic scope" value="Eukaryota"/>
</dbReference>
<proteinExistence type="predicted"/>
<name>B0XF29_CULQU</name>
<keyword evidence="10" id="KW-0472">Membrane</keyword>
<evidence type="ECO:0000256" key="1">
    <source>
        <dbReference type="ARBA" id="ARBA00004479"/>
    </source>
</evidence>
<evidence type="ECO:0000313" key="23">
    <source>
        <dbReference type="Proteomes" id="UP000002320"/>
    </source>
</evidence>
<dbReference type="Proteomes" id="UP000002320">
    <property type="component" value="Unassembled WGS sequence"/>
</dbReference>
<dbReference type="InterPro" id="IPR020635">
    <property type="entry name" value="Tyr_kinase_cat_dom"/>
</dbReference>
<keyword evidence="5" id="KW-0732">Signal</keyword>
<dbReference type="FunFam" id="1.10.510.10:FF:000190">
    <property type="entry name" value="Proto-oncogene tyrosine-protein kinase receptor Ret"/>
    <property type="match status" value="1"/>
</dbReference>
<evidence type="ECO:0000256" key="2">
    <source>
        <dbReference type="ARBA" id="ARBA00011902"/>
    </source>
</evidence>
<dbReference type="Gene3D" id="1.10.510.10">
    <property type="entry name" value="Transferase(Phosphotransferase) domain 1"/>
    <property type="match status" value="1"/>
</dbReference>
<evidence type="ECO:0000256" key="5">
    <source>
        <dbReference type="ARBA" id="ARBA00022729"/>
    </source>
</evidence>
<feature type="active site" description="Proton acceptor" evidence="15">
    <location>
        <position position="180"/>
    </location>
</feature>
<dbReference type="GO" id="GO:0005524">
    <property type="term" value="F:ATP binding"/>
    <property type="evidence" value="ECO:0007669"/>
    <property type="project" value="UniProtKB-UniRule"/>
</dbReference>
<reference evidence="21" key="1">
    <citation type="submission" date="2007-03" db="EMBL/GenBank/DDBJ databases">
        <title>Annotation of Culex pipiens quinquefasciatus.</title>
        <authorList>
            <consortium name="The Broad Institute Genome Sequencing Platform"/>
            <person name="Atkinson P.W."/>
            <person name="Hemingway J."/>
            <person name="Christensen B.M."/>
            <person name="Higgs S."/>
            <person name="Kodira C."/>
            <person name="Hannick L."/>
            <person name="Megy K."/>
            <person name="O'Leary S."/>
            <person name="Pearson M."/>
            <person name="Haas B.J."/>
            <person name="Mauceli E."/>
            <person name="Wortman J.R."/>
            <person name="Lee N.H."/>
            <person name="Guigo R."/>
            <person name="Stanke M."/>
            <person name="Alvarado L."/>
            <person name="Amedeo P."/>
            <person name="Antoine C.H."/>
            <person name="Arensburger P."/>
            <person name="Bidwell S.L."/>
            <person name="Crawford M."/>
            <person name="Camaro F."/>
            <person name="Devon K."/>
            <person name="Engels R."/>
            <person name="Hammond M."/>
            <person name="Howarth C."/>
            <person name="Koehrsen M."/>
            <person name="Lawson D."/>
            <person name="Montgomery P."/>
            <person name="Nene V."/>
            <person name="Nusbaum C."/>
            <person name="Puiu D."/>
            <person name="Romero-Severson J."/>
            <person name="Severson D.W."/>
            <person name="Shumway M."/>
            <person name="Sisk P."/>
            <person name="Stolte C."/>
            <person name="Zeng Q."/>
            <person name="Eisenstadt E."/>
            <person name="Fraser-Liggett C."/>
            <person name="Strausberg R."/>
            <person name="Galagan J."/>
            <person name="Birren B."/>
            <person name="Collins F.H."/>
        </authorList>
    </citation>
    <scope>NUCLEOTIDE SEQUENCE [LARGE SCALE GENOMIC DNA]</scope>
    <source>
        <strain evidence="21">JHB</strain>
    </source>
</reference>
<keyword evidence="13" id="KW-0325">Glycoprotein</keyword>
<evidence type="ECO:0000256" key="16">
    <source>
        <dbReference type="PIRSR" id="PIRSR000615-2"/>
    </source>
</evidence>
<dbReference type="VEuPathDB" id="VectorBase:CQUJHB011026"/>
<dbReference type="InterPro" id="IPR011009">
    <property type="entry name" value="Kinase-like_dom_sf"/>
</dbReference>
<dbReference type="SUPFAM" id="SSF56112">
    <property type="entry name" value="Protein kinase-like (PK-like)"/>
    <property type="match status" value="1"/>
</dbReference>
<organism>
    <name type="scientific">Culex quinquefasciatus</name>
    <name type="common">Southern house mosquito</name>
    <name type="synonym">Culex pungens</name>
    <dbReference type="NCBI Taxonomy" id="7176"/>
    <lineage>
        <taxon>Eukaryota</taxon>
        <taxon>Metazoa</taxon>
        <taxon>Ecdysozoa</taxon>
        <taxon>Arthropoda</taxon>
        <taxon>Hexapoda</taxon>
        <taxon>Insecta</taxon>
        <taxon>Pterygota</taxon>
        <taxon>Neoptera</taxon>
        <taxon>Endopterygota</taxon>
        <taxon>Diptera</taxon>
        <taxon>Nematocera</taxon>
        <taxon>Culicoidea</taxon>
        <taxon>Culicidae</taxon>
        <taxon>Culicinae</taxon>
        <taxon>Culicini</taxon>
        <taxon>Culex</taxon>
        <taxon>Culex</taxon>
    </lineage>
</organism>
<dbReference type="Pfam" id="PF07714">
    <property type="entry name" value="PK_Tyr_Ser-Thr"/>
    <property type="match status" value="1"/>
</dbReference>
<evidence type="ECO:0000256" key="7">
    <source>
        <dbReference type="ARBA" id="ARBA00022777"/>
    </source>
</evidence>
<keyword evidence="6 16" id="KW-0547">Nucleotide-binding</keyword>
<dbReference type="InterPro" id="IPR000719">
    <property type="entry name" value="Prot_kinase_dom"/>
</dbReference>
<keyword evidence="17" id="KW-0460">Magnesium</keyword>
<keyword evidence="12 21" id="KW-0675">Receptor</keyword>
<evidence type="ECO:0000313" key="22">
    <source>
        <dbReference type="EnsemblMetazoa" id="CPIJ018008-PA"/>
    </source>
</evidence>
<evidence type="ECO:0000256" key="14">
    <source>
        <dbReference type="ARBA" id="ARBA00051243"/>
    </source>
</evidence>
<dbReference type="Gene3D" id="3.30.200.20">
    <property type="entry name" value="Phosphorylase Kinase, domain 1"/>
    <property type="match status" value="1"/>
</dbReference>
<dbReference type="EnsemblMetazoa" id="CPIJ018008-RA">
    <property type="protein sequence ID" value="CPIJ018008-PA"/>
    <property type="gene ID" value="CPIJ018008"/>
</dbReference>
<dbReference type="GO" id="GO:0046872">
    <property type="term" value="F:metal ion binding"/>
    <property type="evidence" value="ECO:0007669"/>
    <property type="project" value="UniProtKB-KW"/>
</dbReference>
<evidence type="ECO:0000313" key="21">
    <source>
        <dbReference type="EMBL" id="EDS26442.1"/>
    </source>
</evidence>
<dbReference type="GO" id="GO:0043235">
    <property type="term" value="C:receptor complex"/>
    <property type="evidence" value="ECO:0007669"/>
    <property type="project" value="TreeGrafter"/>
</dbReference>
<dbReference type="PANTHER" id="PTHR24416">
    <property type="entry name" value="TYROSINE-PROTEIN KINASE RECEPTOR"/>
    <property type="match status" value="1"/>
</dbReference>
<keyword evidence="3" id="KW-0808">Transferase</keyword>
<dbReference type="InParanoid" id="B0XF29"/>
<dbReference type="InterPro" id="IPR008266">
    <property type="entry name" value="Tyr_kinase_AS"/>
</dbReference>
<feature type="site" description="Important for interaction with phosphotyrosine-binding proteins" evidence="18">
    <location>
        <position position="325"/>
    </location>
</feature>
<evidence type="ECO:0000256" key="10">
    <source>
        <dbReference type="ARBA" id="ARBA00023136"/>
    </source>
</evidence>